<proteinExistence type="predicted"/>
<feature type="transmembrane region" description="Helical" evidence="2">
    <location>
        <begin position="214"/>
        <end position="237"/>
    </location>
</feature>
<dbReference type="EMBL" id="JALBWM010000023">
    <property type="protein sequence ID" value="MCO1334250.1"/>
    <property type="molecule type" value="Genomic_DNA"/>
</dbReference>
<dbReference type="RefSeq" id="WP_252465777.1">
    <property type="nucleotide sequence ID" value="NZ_JALBWM010000023.1"/>
</dbReference>
<gene>
    <name evidence="3" type="ORF">MO867_07825</name>
</gene>
<dbReference type="AlphaFoldDB" id="A0A9X2EN81"/>
<evidence type="ECO:0000256" key="2">
    <source>
        <dbReference type="SAM" id="Phobius"/>
    </source>
</evidence>
<feature type="region of interest" description="Disordered" evidence="1">
    <location>
        <begin position="98"/>
        <end position="124"/>
    </location>
</feature>
<protein>
    <recommendedName>
        <fullName evidence="5">Zn-dependent protease with chaperone function</fullName>
    </recommendedName>
</protein>
<keyword evidence="2" id="KW-0472">Membrane</keyword>
<name>A0A9X2EN81_9GAMM</name>
<keyword evidence="2" id="KW-1133">Transmembrane helix</keyword>
<keyword evidence="2" id="KW-0812">Transmembrane</keyword>
<keyword evidence="4" id="KW-1185">Reference proteome</keyword>
<sequence>MAGQDLYQVVSTGRTLHAKKSDAVIRDAAKLFSMPEAQARRLLLKGWVLKDQLSSEKALAYRSGLQKIGLRVEVCPAGRFDNRELIAKIKVAQRRKAQASTASSARDDSTLQDPPARSCEDSIESEKVADSSAAGNADQALDKQQSPLSLAEQCLSGANVLPGAGAAIHGKAVWGLIKASLVPCLFLSILAACVFSAGHALWQIPWAVWQGELTGVGVVFSLLVVSLALFVSLLLVWPFFHFPVHQRDQVEPRELLPSEGKGVRQLMDVWVDRLGLPKISQVFITADIGVLSQPQFSQVLRQQLPVSLGLASIASLEGKDVLALIARSLSFYQGRLLGAVSWLSYGVMQQLELMQWALENERSAVCPDNNPGGLQRPLHNALVICGHFLLPLIQRLEALHRRLSSGNAALLQERADTIAAQIVGRDTFADFTKTWHRLIHADLLVAEINREARALGQCCENTPAAVHWTLENLDEDACTALEVAMAQAGDPWDRQQAPDSDRIADLTGRAFASQIQGEIKLQPLFADFATLAYSETLRAAGTGCQMVENRSLLSSSHEAEASAGVLEAYFNRLPPLALMPLKRPAMEEMRALDLQRTIDWLRSKLVDLRDLRERKEGVQIQIFAMQQGAALIRAKVRMNPQDYCLKGGGLATAQESIALKRAALEEVQKQLQQIYSVFYQRVCLALVAMPANQRQSARNQLRHLAAYDSLGPHLDRLAGYSHMLAMFTQYLSPDLSERELIQKYMALSVRELEAAFAVAADSPLLKEQGLARVLELKAKPGSFQQLPQGRQEILTALQSMESRCKHIRSLILEHYQIQLSTLLQQCLIKEQQLQLNPLRLLKAG</sequence>
<evidence type="ECO:0008006" key="5">
    <source>
        <dbReference type="Google" id="ProtNLM"/>
    </source>
</evidence>
<accession>A0A9X2EN81</accession>
<dbReference type="Proteomes" id="UP001139028">
    <property type="component" value="Unassembled WGS sequence"/>
</dbReference>
<reference evidence="3" key="1">
    <citation type="journal article" date="2022" name="Arch. Microbiol.">
        <title>Microbulbifer okhotskensis sp. nov., isolated from a deep bottom sediment of the Okhotsk Sea.</title>
        <authorList>
            <person name="Romanenko L."/>
            <person name="Kurilenko V."/>
            <person name="Otstavnykh N."/>
            <person name="Velansky P."/>
            <person name="Isaeva M."/>
            <person name="Mikhailov V."/>
        </authorList>
    </citation>
    <scope>NUCLEOTIDE SEQUENCE</scope>
    <source>
        <strain evidence="3">OS29</strain>
    </source>
</reference>
<evidence type="ECO:0000313" key="3">
    <source>
        <dbReference type="EMBL" id="MCO1334250.1"/>
    </source>
</evidence>
<feature type="transmembrane region" description="Helical" evidence="2">
    <location>
        <begin position="181"/>
        <end position="202"/>
    </location>
</feature>
<evidence type="ECO:0000256" key="1">
    <source>
        <dbReference type="SAM" id="MobiDB-lite"/>
    </source>
</evidence>
<comment type="caution">
    <text evidence="3">The sequence shown here is derived from an EMBL/GenBank/DDBJ whole genome shotgun (WGS) entry which is preliminary data.</text>
</comment>
<organism evidence="3 4">
    <name type="scientific">Microbulbifer okhotskensis</name>
    <dbReference type="NCBI Taxonomy" id="2926617"/>
    <lineage>
        <taxon>Bacteria</taxon>
        <taxon>Pseudomonadati</taxon>
        <taxon>Pseudomonadota</taxon>
        <taxon>Gammaproteobacteria</taxon>
        <taxon>Cellvibrionales</taxon>
        <taxon>Microbulbiferaceae</taxon>
        <taxon>Microbulbifer</taxon>
    </lineage>
</organism>
<evidence type="ECO:0000313" key="4">
    <source>
        <dbReference type="Proteomes" id="UP001139028"/>
    </source>
</evidence>